<comment type="similarity">
    <text evidence="1 7">Belongs to the adenoviridae E1B 19 kDa protein family.</text>
</comment>
<proteinExistence type="inferred from homology"/>
<feature type="region of interest" description="Disordered" evidence="8">
    <location>
        <begin position="145"/>
        <end position="182"/>
    </location>
</feature>
<dbReference type="PROSITE" id="PS50062">
    <property type="entry name" value="BCL2_FAMILY"/>
    <property type="match status" value="1"/>
</dbReference>
<keyword evidence="3 7" id="KW-0244">Early protein</keyword>
<sequence>MDPLALCADYSTFRFIIRGSLCGSGWVRRFCFPALANVLAEVAEEYEEGYWRAFPPEDYNWDLLRRGYTFAAFVDLFSTVDLSNGGRVLSFLGFLSFILRYWPSDSVVPAADRLDFICIPAWTKMQLWIQSLRFMEELESAIAARRADTGSDPAPAPAEEPTQPVRLRAITRSTQTDLDHQD</sequence>
<keyword evidence="5 7" id="KW-1081">Inhibition of host apoptosis by viral BCL2-like protein</keyword>
<evidence type="ECO:0000313" key="10">
    <source>
        <dbReference type="Proteomes" id="UP000316138"/>
    </source>
</evidence>
<accession>A0A3G9ETB4</accession>
<organism evidence="9 10">
    <name type="scientific">Bat mastadenovirus A</name>
    <dbReference type="NCBI Taxonomy" id="1146877"/>
    <lineage>
        <taxon>Viruses</taxon>
        <taxon>Varidnaviria</taxon>
        <taxon>Bamfordvirae</taxon>
        <taxon>Preplasmiviricota</taxon>
        <taxon>Polisuviricotina</taxon>
        <taxon>Pharingeaviricetes</taxon>
        <taxon>Rowavirales</taxon>
        <taxon>Adenoviridae</taxon>
        <taxon>Mastadenovirus</taxon>
        <taxon>Mastadenovirus musauriti</taxon>
    </lineage>
</organism>
<evidence type="ECO:0000256" key="2">
    <source>
        <dbReference type="ARBA" id="ARBA00013796"/>
    </source>
</evidence>
<dbReference type="Pfam" id="PF01691">
    <property type="entry name" value="Adeno_E1B_19K"/>
    <property type="match status" value="1"/>
</dbReference>
<dbReference type="Proteomes" id="UP000316138">
    <property type="component" value="Segment"/>
</dbReference>
<evidence type="ECO:0000256" key="3">
    <source>
        <dbReference type="ARBA" id="ARBA00022518"/>
    </source>
</evidence>
<protein>
    <recommendedName>
        <fullName evidence="2 7">E1B protein, small T-antigen</fullName>
    </recommendedName>
</protein>
<keyword evidence="4 7" id="KW-0945">Host-virus interaction</keyword>
<dbReference type="GO" id="GO:0033668">
    <property type="term" value="P:symbiont-mediated suppression of host apoptosis"/>
    <property type="evidence" value="ECO:0007669"/>
    <property type="project" value="UniProtKB-KW"/>
</dbReference>
<evidence type="ECO:0000256" key="5">
    <source>
        <dbReference type="ARBA" id="ARBA00023189"/>
    </source>
</evidence>
<name>A0A3G9ETB4_9ADEN</name>
<keyword evidence="6 7" id="KW-1119">Modulation of host cell apoptosis by virus</keyword>
<evidence type="ECO:0000256" key="4">
    <source>
        <dbReference type="ARBA" id="ARBA00022581"/>
    </source>
</evidence>
<dbReference type="InterPro" id="IPR002475">
    <property type="entry name" value="Bcl2-like"/>
</dbReference>
<dbReference type="InterPro" id="IPR002924">
    <property type="entry name" value="Adenovir_t-Ag_E1B_19kDa"/>
</dbReference>
<evidence type="ECO:0000256" key="1">
    <source>
        <dbReference type="ARBA" id="ARBA00010275"/>
    </source>
</evidence>
<evidence type="ECO:0000256" key="8">
    <source>
        <dbReference type="SAM" id="MobiDB-lite"/>
    </source>
</evidence>
<evidence type="ECO:0000256" key="7">
    <source>
        <dbReference type="RuleBase" id="RU364111"/>
    </source>
</evidence>
<evidence type="ECO:0000256" key="6">
    <source>
        <dbReference type="ARBA" id="ARBA00023323"/>
    </source>
</evidence>
<dbReference type="EMBL" id="LC385828">
    <property type="protein sequence ID" value="BBE29330.1"/>
    <property type="molecule type" value="Genomic_DNA"/>
</dbReference>
<reference evidence="10" key="1">
    <citation type="submission" date="2018-05" db="EMBL/GenBank/DDBJ databases">
        <title>Isolation of two bat adenoviruses from Japanese wild bats.</title>
        <authorList>
            <person name="Kobayashi T."/>
            <person name="Murakami S."/>
            <person name="Horimoto T."/>
        </authorList>
    </citation>
    <scope>NUCLEOTIDE SEQUENCE [LARGE SCALE GENOMIC DNA]</scope>
    <source>
        <strain evidence="10">Mm32</strain>
    </source>
</reference>
<evidence type="ECO:0000313" key="9">
    <source>
        <dbReference type="EMBL" id="BBE29330.1"/>
    </source>
</evidence>